<evidence type="ECO:0000313" key="1">
    <source>
        <dbReference type="EMBL" id="PTB73630.1"/>
    </source>
</evidence>
<dbReference type="EMBL" id="KZ679138">
    <property type="protein sequence ID" value="PTB73630.1"/>
    <property type="molecule type" value="Genomic_DNA"/>
</dbReference>
<organism evidence="1 2">
    <name type="scientific">Trichoderma longibrachiatum ATCC 18648</name>
    <dbReference type="NCBI Taxonomy" id="983965"/>
    <lineage>
        <taxon>Eukaryota</taxon>
        <taxon>Fungi</taxon>
        <taxon>Dikarya</taxon>
        <taxon>Ascomycota</taxon>
        <taxon>Pezizomycotina</taxon>
        <taxon>Sordariomycetes</taxon>
        <taxon>Hypocreomycetidae</taxon>
        <taxon>Hypocreales</taxon>
        <taxon>Hypocreaceae</taxon>
        <taxon>Trichoderma</taxon>
    </lineage>
</organism>
<dbReference type="Proteomes" id="UP000240760">
    <property type="component" value="Unassembled WGS sequence"/>
</dbReference>
<accession>A0A2T4BWF6</accession>
<gene>
    <name evidence="1" type="ORF">M440DRAFT_135952</name>
</gene>
<proteinExistence type="predicted"/>
<name>A0A2T4BWF6_TRILO</name>
<evidence type="ECO:0000313" key="2">
    <source>
        <dbReference type="Proteomes" id="UP000240760"/>
    </source>
</evidence>
<protein>
    <submittedName>
        <fullName evidence="1">Uncharacterized protein</fullName>
    </submittedName>
</protein>
<sequence>MRAAVDNRVVRDLCMTSMHAASWSDLDVHRRRIIGDLYDSHRSFISETQLVLHLGMVSIRWTTTAMASAEIFTSLDGSSLHVKILKQVRTPLSPTPSSVAHTKSSARIRCPRGSSHRTGFTVVLLCRTKDRNGATSADAPDLGTTHFPSRTSAGSLCALPGELLQHMRCVSCLVANRKGRGEAVVSA</sequence>
<reference evidence="1 2" key="1">
    <citation type="submission" date="2016-07" db="EMBL/GenBank/DDBJ databases">
        <title>Multiple horizontal gene transfer events from other fungi enriched the ability of initially mycotrophic Trichoderma (Ascomycota) to feed on dead plant biomass.</title>
        <authorList>
            <consortium name="DOE Joint Genome Institute"/>
            <person name="Aerts A."/>
            <person name="Atanasova L."/>
            <person name="Chenthamara K."/>
            <person name="Zhang J."/>
            <person name="Grujic M."/>
            <person name="Henrissat B."/>
            <person name="Kuo A."/>
            <person name="Salamov A."/>
            <person name="Lipzen A."/>
            <person name="Labutti K."/>
            <person name="Barry K."/>
            <person name="Miao Y."/>
            <person name="Rahimi M.J."/>
            <person name="Shen Q."/>
            <person name="Grigoriev I.V."/>
            <person name="Kubicek C.P."/>
            <person name="Druzhinina I.S."/>
        </authorList>
    </citation>
    <scope>NUCLEOTIDE SEQUENCE [LARGE SCALE GENOMIC DNA]</scope>
    <source>
        <strain evidence="1 2">ATCC 18648</strain>
    </source>
</reference>
<dbReference type="AlphaFoldDB" id="A0A2T4BWF6"/>
<keyword evidence="2" id="KW-1185">Reference proteome</keyword>